<dbReference type="Proteomes" id="UP000799302">
    <property type="component" value="Unassembled WGS sequence"/>
</dbReference>
<feature type="transmembrane region" description="Helical" evidence="6">
    <location>
        <begin position="111"/>
        <end position="131"/>
    </location>
</feature>
<gene>
    <name evidence="8" type="ORF">BT63DRAFT_311755</name>
</gene>
<name>A0A6A6U376_9PEZI</name>
<evidence type="ECO:0000256" key="4">
    <source>
        <dbReference type="ARBA" id="ARBA00023136"/>
    </source>
</evidence>
<feature type="domain" description="Major facilitator superfamily (MFS) profile" evidence="7">
    <location>
        <begin position="76"/>
        <end position="505"/>
    </location>
</feature>
<feature type="transmembrane region" description="Helical" evidence="6">
    <location>
        <begin position="143"/>
        <end position="162"/>
    </location>
</feature>
<sequence>MSSHTSIEDEKYSKGDLGKSPQDLTEDVPNIGHPIVNTATTPPALITEIDKGLIAWESQDDPENPLKWPARKRRINLTLISLITFISPLGSSIFAPGIGYTLADLHESSQAVGSLMITIFLLGYSIGPLFLAPLSEMYGRWPVIVGACWFFNAFLLGCSFAQNMPGLIIMRFLAGTGGSAVMAIAPAIVADMYPVERRSFAMAIVLVVQSVSPAAGPIAGGFIAQQLSWRWTYWILLIFSAFITTLITFFMHECYGPAILERKTRRLRKELNRPELRSKMALPVTKWGLLKRSLYRPMKLLTHSPVVILFSLYVACIYGMLYLCLTTVSLIFTDQYGFSIEITGLIYISFAVGMVISLGFLMNTQDKSVAKQRVLNNGVFEPEMRLKNLIYIVAWVGPALIVYGWTAQYHVHWIVPTIALTFFGFGMVGIFMGTQTYVVDSFSAYAASAVAAVTCVRSGVGTFLPFAGPPLFTKLGVGWGNTVLGLIAIMLTPMVLIFRRYGKTIRTRYPVDL</sequence>
<evidence type="ECO:0000256" key="1">
    <source>
        <dbReference type="ARBA" id="ARBA00004141"/>
    </source>
</evidence>
<feature type="compositionally biased region" description="Basic and acidic residues" evidence="5">
    <location>
        <begin position="1"/>
        <end position="17"/>
    </location>
</feature>
<dbReference type="InterPro" id="IPR020846">
    <property type="entry name" value="MFS_dom"/>
</dbReference>
<dbReference type="EMBL" id="MU004238">
    <property type="protein sequence ID" value="KAF2666582.1"/>
    <property type="molecule type" value="Genomic_DNA"/>
</dbReference>
<keyword evidence="3 6" id="KW-1133">Transmembrane helix</keyword>
<dbReference type="InterPro" id="IPR011701">
    <property type="entry name" value="MFS"/>
</dbReference>
<evidence type="ECO:0000256" key="5">
    <source>
        <dbReference type="SAM" id="MobiDB-lite"/>
    </source>
</evidence>
<feature type="transmembrane region" description="Helical" evidence="6">
    <location>
        <begin position="306"/>
        <end position="332"/>
    </location>
</feature>
<evidence type="ECO:0000256" key="6">
    <source>
        <dbReference type="SAM" id="Phobius"/>
    </source>
</evidence>
<organism evidence="8 9">
    <name type="scientific">Microthyrium microscopicum</name>
    <dbReference type="NCBI Taxonomy" id="703497"/>
    <lineage>
        <taxon>Eukaryota</taxon>
        <taxon>Fungi</taxon>
        <taxon>Dikarya</taxon>
        <taxon>Ascomycota</taxon>
        <taxon>Pezizomycotina</taxon>
        <taxon>Dothideomycetes</taxon>
        <taxon>Dothideomycetes incertae sedis</taxon>
        <taxon>Microthyriales</taxon>
        <taxon>Microthyriaceae</taxon>
        <taxon>Microthyrium</taxon>
    </lineage>
</organism>
<accession>A0A6A6U376</accession>
<dbReference type="Gene3D" id="1.20.1250.20">
    <property type="entry name" value="MFS general substrate transporter like domains"/>
    <property type="match status" value="1"/>
</dbReference>
<feature type="transmembrane region" description="Helical" evidence="6">
    <location>
        <begin position="413"/>
        <end position="432"/>
    </location>
</feature>
<feature type="transmembrane region" description="Helical" evidence="6">
    <location>
        <begin position="389"/>
        <end position="407"/>
    </location>
</feature>
<evidence type="ECO:0000313" key="8">
    <source>
        <dbReference type="EMBL" id="KAF2666582.1"/>
    </source>
</evidence>
<dbReference type="FunFam" id="1.20.1250.20:FF:000011">
    <property type="entry name" value="MFS multidrug transporter, putative"/>
    <property type="match status" value="1"/>
</dbReference>
<dbReference type="GO" id="GO:0016020">
    <property type="term" value="C:membrane"/>
    <property type="evidence" value="ECO:0007669"/>
    <property type="project" value="UniProtKB-SubCell"/>
</dbReference>
<protein>
    <submittedName>
        <fullName evidence="8">Synaptic vesicle transporter</fullName>
    </submittedName>
</protein>
<dbReference type="PANTHER" id="PTHR23502">
    <property type="entry name" value="MAJOR FACILITATOR SUPERFAMILY"/>
    <property type="match status" value="1"/>
</dbReference>
<feature type="region of interest" description="Disordered" evidence="5">
    <location>
        <begin position="1"/>
        <end position="29"/>
    </location>
</feature>
<dbReference type="InterPro" id="IPR036259">
    <property type="entry name" value="MFS_trans_sf"/>
</dbReference>
<feature type="transmembrane region" description="Helical" evidence="6">
    <location>
        <begin position="479"/>
        <end position="498"/>
    </location>
</feature>
<dbReference type="PROSITE" id="PS50850">
    <property type="entry name" value="MFS"/>
    <property type="match status" value="1"/>
</dbReference>
<dbReference type="SUPFAM" id="SSF103473">
    <property type="entry name" value="MFS general substrate transporter"/>
    <property type="match status" value="1"/>
</dbReference>
<feature type="transmembrane region" description="Helical" evidence="6">
    <location>
        <begin position="201"/>
        <end position="225"/>
    </location>
</feature>
<evidence type="ECO:0000313" key="9">
    <source>
        <dbReference type="Proteomes" id="UP000799302"/>
    </source>
</evidence>
<comment type="subcellular location">
    <subcellularLocation>
        <location evidence="1">Membrane</location>
        <topology evidence="1">Multi-pass membrane protein</topology>
    </subcellularLocation>
</comment>
<dbReference type="PANTHER" id="PTHR23502:SF33">
    <property type="entry name" value="MAJOR FACILITATOR SUPERFAMILY (MFS) PROFILE DOMAIN-CONTAINING PROTEIN-RELATED"/>
    <property type="match status" value="1"/>
</dbReference>
<evidence type="ECO:0000256" key="3">
    <source>
        <dbReference type="ARBA" id="ARBA00022989"/>
    </source>
</evidence>
<evidence type="ECO:0000256" key="2">
    <source>
        <dbReference type="ARBA" id="ARBA00022692"/>
    </source>
</evidence>
<dbReference type="AlphaFoldDB" id="A0A6A6U376"/>
<dbReference type="CDD" id="cd17323">
    <property type="entry name" value="MFS_Tpo1_MDR_like"/>
    <property type="match status" value="1"/>
</dbReference>
<feature type="transmembrane region" description="Helical" evidence="6">
    <location>
        <begin position="344"/>
        <end position="363"/>
    </location>
</feature>
<keyword evidence="2 6" id="KW-0812">Transmembrane</keyword>
<reference evidence="8" key="1">
    <citation type="journal article" date="2020" name="Stud. Mycol.">
        <title>101 Dothideomycetes genomes: a test case for predicting lifestyles and emergence of pathogens.</title>
        <authorList>
            <person name="Haridas S."/>
            <person name="Albert R."/>
            <person name="Binder M."/>
            <person name="Bloem J."/>
            <person name="Labutti K."/>
            <person name="Salamov A."/>
            <person name="Andreopoulos B."/>
            <person name="Baker S."/>
            <person name="Barry K."/>
            <person name="Bills G."/>
            <person name="Bluhm B."/>
            <person name="Cannon C."/>
            <person name="Castanera R."/>
            <person name="Culley D."/>
            <person name="Daum C."/>
            <person name="Ezra D."/>
            <person name="Gonzalez J."/>
            <person name="Henrissat B."/>
            <person name="Kuo A."/>
            <person name="Liang C."/>
            <person name="Lipzen A."/>
            <person name="Lutzoni F."/>
            <person name="Magnuson J."/>
            <person name="Mondo S."/>
            <person name="Nolan M."/>
            <person name="Ohm R."/>
            <person name="Pangilinan J."/>
            <person name="Park H.-J."/>
            <person name="Ramirez L."/>
            <person name="Alfaro M."/>
            <person name="Sun H."/>
            <person name="Tritt A."/>
            <person name="Yoshinaga Y."/>
            <person name="Zwiers L.-H."/>
            <person name="Turgeon B."/>
            <person name="Goodwin S."/>
            <person name="Spatafora J."/>
            <person name="Crous P."/>
            <person name="Grigoriev I."/>
        </authorList>
    </citation>
    <scope>NUCLEOTIDE SEQUENCE</scope>
    <source>
        <strain evidence="8">CBS 115976</strain>
    </source>
</reference>
<proteinExistence type="predicted"/>
<evidence type="ECO:0000259" key="7">
    <source>
        <dbReference type="PROSITE" id="PS50850"/>
    </source>
</evidence>
<feature type="transmembrane region" description="Helical" evidence="6">
    <location>
        <begin position="168"/>
        <end position="189"/>
    </location>
</feature>
<dbReference type="OrthoDB" id="5296287at2759"/>
<feature type="transmembrane region" description="Helical" evidence="6">
    <location>
        <begin position="444"/>
        <end position="467"/>
    </location>
</feature>
<feature type="transmembrane region" description="Helical" evidence="6">
    <location>
        <begin position="231"/>
        <end position="260"/>
    </location>
</feature>
<dbReference type="GO" id="GO:0022857">
    <property type="term" value="F:transmembrane transporter activity"/>
    <property type="evidence" value="ECO:0007669"/>
    <property type="project" value="InterPro"/>
</dbReference>
<feature type="transmembrane region" description="Helical" evidence="6">
    <location>
        <begin position="77"/>
        <end position="99"/>
    </location>
</feature>
<keyword evidence="4 6" id="KW-0472">Membrane</keyword>
<dbReference type="Pfam" id="PF07690">
    <property type="entry name" value="MFS_1"/>
    <property type="match status" value="1"/>
</dbReference>
<keyword evidence="9" id="KW-1185">Reference proteome</keyword>